<evidence type="ECO:0000256" key="1">
    <source>
        <dbReference type="ARBA" id="ARBA00010742"/>
    </source>
</evidence>
<evidence type="ECO:0000256" key="2">
    <source>
        <dbReference type="SAM" id="SignalP"/>
    </source>
</evidence>
<keyword evidence="4" id="KW-0808">Transferase</keyword>
<reference evidence="4 5" key="1">
    <citation type="submission" date="2016-04" db="EMBL/GenBank/DDBJ databases">
        <authorList>
            <person name="Evans L.H."/>
            <person name="Alamgir A."/>
            <person name="Owens N."/>
            <person name="Weber N.D."/>
            <person name="Virtaneva K."/>
            <person name="Barbian K."/>
            <person name="Babar A."/>
            <person name="Rosenke K."/>
        </authorList>
    </citation>
    <scope>NUCLEOTIDE SEQUENCE [LARGE SCALE GENOMIC DNA]</scope>
    <source>
        <strain evidence="4 5">LMa1</strain>
    </source>
</reference>
<dbReference type="OrthoDB" id="9815602at2"/>
<dbReference type="EMBL" id="LYVF01000182">
    <property type="protein sequence ID" value="OAT80299.1"/>
    <property type="molecule type" value="Genomic_DNA"/>
</dbReference>
<accession>A0A1B7LCA7</accession>
<dbReference type="Gene3D" id="3.40.190.10">
    <property type="entry name" value="Periplasmic binding protein-like II"/>
    <property type="match status" value="2"/>
</dbReference>
<keyword evidence="5" id="KW-1185">Reference proteome</keyword>
<dbReference type="InterPro" id="IPR015168">
    <property type="entry name" value="SsuA/THI5"/>
</dbReference>
<dbReference type="Proteomes" id="UP000078532">
    <property type="component" value="Unassembled WGS sequence"/>
</dbReference>
<evidence type="ECO:0000313" key="5">
    <source>
        <dbReference type="Proteomes" id="UP000078532"/>
    </source>
</evidence>
<keyword evidence="2" id="KW-0732">Signal</keyword>
<sequence>MRKKFLVFIAFCLVVATTVAGCTGRSNSAPQANAATLRLGMLPIIDNLPFWVAEQKGYFKAEGLNVQLVPFPSAVERDSAFTAGQIDAAVGDLLAVAELNNAGTPVKAVSLCMGVKPGESRFAVLSAPRSDIRRPAQLKNVPVAISPNSIIEYVTDRLLEDKGLSKNEIKKASIPKMPVRLEALLNGSVQAATLPDPLATLAQIKGAHIVADTLNDNVAQTVLMVRLESINHNLPQLQKLMRAYTRAVRDIQANPAAYNGLLAKEARVPAEVLNSSQHRLPVHFSAPQLPPAANVQDILQWMQERKLLTKPLTYNDMVDTRVLEQKPKA</sequence>
<name>A0A1B7LCA7_9FIRM</name>
<dbReference type="RefSeq" id="WP_066669974.1">
    <property type="nucleotide sequence ID" value="NZ_LYVF01000182.1"/>
</dbReference>
<protein>
    <submittedName>
        <fullName evidence="4">Myristoyl transferase</fullName>
    </submittedName>
</protein>
<organism evidence="4 5">
    <name type="scientific">Desulfotomaculum copahuensis</name>
    <dbReference type="NCBI Taxonomy" id="1838280"/>
    <lineage>
        <taxon>Bacteria</taxon>
        <taxon>Bacillati</taxon>
        <taxon>Bacillota</taxon>
        <taxon>Clostridia</taxon>
        <taxon>Eubacteriales</taxon>
        <taxon>Desulfotomaculaceae</taxon>
        <taxon>Desulfotomaculum</taxon>
    </lineage>
</organism>
<dbReference type="SUPFAM" id="SSF53850">
    <property type="entry name" value="Periplasmic binding protein-like II"/>
    <property type="match status" value="1"/>
</dbReference>
<dbReference type="InterPro" id="IPR001638">
    <property type="entry name" value="Solute-binding_3/MltF_N"/>
</dbReference>
<feature type="signal peptide" evidence="2">
    <location>
        <begin position="1"/>
        <end position="20"/>
    </location>
</feature>
<evidence type="ECO:0000259" key="3">
    <source>
        <dbReference type="SMART" id="SM00062"/>
    </source>
</evidence>
<comment type="similarity">
    <text evidence="1">Belongs to the bacterial solute-binding protein SsuA/TauA family.</text>
</comment>
<dbReference type="SMART" id="SM00062">
    <property type="entry name" value="PBPb"/>
    <property type="match status" value="1"/>
</dbReference>
<feature type="chain" id="PRO_5038346656" evidence="2">
    <location>
        <begin position="21"/>
        <end position="329"/>
    </location>
</feature>
<comment type="caution">
    <text evidence="4">The sequence shown here is derived from an EMBL/GenBank/DDBJ whole genome shotgun (WGS) entry which is preliminary data.</text>
</comment>
<proteinExistence type="inferred from homology"/>
<dbReference type="PANTHER" id="PTHR30024">
    <property type="entry name" value="ALIPHATIC SULFONATES-BINDING PROTEIN-RELATED"/>
    <property type="match status" value="1"/>
</dbReference>
<evidence type="ECO:0000313" key="4">
    <source>
        <dbReference type="EMBL" id="OAT80299.1"/>
    </source>
</evidence>
<feature type="domain" description="Solute-binding protein family 3/N-terminal" evidence="3">
    <location>
        <begin position="36"/>
        <end position="248"/>
    </location>
</feature>
<dbReference type="Pfam" id="PF09084">
    <property type="entry name" value="NMT1"/>
    <property type="match status" value="1"/>
</dbReference>
<dbReference type="AlphaFoldDB" id="A0A1B7LCA7"/>
<dbReference type="STRING" id="1838280.A6M21_13860"/>
<gene>
    <name evidence="4" type="ORF">A6M21_13860</name>
</gene>
<dbReference type="PROSITE" id="PS51257">
    <property type="entry name" value="PROKAR_LIPOPROTEIN"/>
    <property type="match status" value="1"/>
</dbReference>
<dbReference type="GO" id="GO:0016740">
    <property type="term" value="F:transferase activity"/>
    <property type="evidence" value="ECO:0007669"/>
    <property type="project" value="UniProtKB-KW"/>
</dbReference>